<keyword evidence="2" id="KW-0677">Repeat</keyword>
<evidence type="ECO:0000313" key="8">
    <source>
        <dbReference type="Proteomes" id="UP000005239"/>
    </source>
</evidence>
<dbReference type="SUPFAM" id="SSF48371">
    <property type="entry name" value="ARM repeat"/>
    <property type="match status" value="1"/>
</dbReference>
<dbReference type="Gene3D" id="1.25.10.10">
    <property type="entry name" value="Leucine-rich Repeat Variant"/>
    <property type="match status" value="2"/>
</dbReference>
<sequence>MLRTKSITSYSIPYPAANTGNDAEYDRIFSVPSCAIFRPVSYWSVGSFLSSSRAAVRPAMPAPTTITSKDSIRDSLAMSDPCRNAYTIANYLEKMNSKDKDFRFMAVSDLMAEFTKNNIKLDEDSERKVVRMLLRLLEDNNGEVQNLAVRCLGTIAGSVREYNCESVVDALCENMQAKTDELREVSSTALSCFIKAMPVGATATKIAQRLLPKLHSVLCKLSPECSAKNEVIDIIGEVLARNGSTLTNFHTEAEKVLLSHVAEGRPSVRKRAISALAHLAVAASSDLFNHIVNEIIVGLSRPKAEARTMMAALIALARACPQRFAAFIPTVVPLFLGYAAAEDDEQREIALNALETMIVRCPKESKEFYGKMEEQLKSALVHDPNYSYDEDEDEDMESTNGDGERRGAAPIGDEREDNVRSDIFSVYSAVMKRLAISRSSAVVGVVRAQLPPLLKAVVKIMKGKNAKARQQCFLLLSKVVRAVPNSLSPCMPELVEGATASLEDSGASSQMKIDVLVFLEDALPSHEAADFFSSTGRLVPTVSKGVRDMFYKVSSQALVVAAHLLDILHAKPGGVAEVEPLCSAIFDKLRGDVDQEVKEKAILAVGVLLRQFALGDKSIELLKGLVDRVNNEATQLTALKALSMVVDSAQNVSLLPVLPSLLPLLSQQLKKNSRAVKMSSLSLIYAICRTFPTALGDSAISDFLPLLPSLISEADLQICQLALRILTIYAVSCPARLSPSVQAVVAAITNLCRSSILQGATLNALLEFVATFVRTPVPGKPTFEQLLDHLSSPIYTDTQSSLSRQSIHSFAAVVAAVAASEEDQKNASKLGQKLAEQLNHGQATDANKLFALLTLGELGKRAPSIFEKAKFKVEEIILGSFTSPNEDIKSAGAIALGALVVGSLEKYLPFVLNQISTQPKRQYLLLHALKEVIAFEMTLPECDAAFVAQVDAVWAVLEKHADCAEEGTRCVVAECLGKLCHVNPALLLPRLEAHVSSPSVNMRAAVVTSVKFMITDEQKPIDDVLDTMMSSFLSAAGDENLDVRRVALVVLNSAAHNKPNLIRNRLAEVMPIVYHETNVRQELIREVEMGPFKHSVDDGLDLRKSAFECMYTLLDSCIDRLDLHTFIAALENGLKDQHDIKLLSYLILSKLATLAPNDLTLKLDKVCDPLKTQLNVKNKQNAVKAEMDKNEELKRAVLRTLIVLNKLPEGTRVVQLNELRSLVSNTTDLRTVYEALEKDGRRGGFAVENTVE</sequence>
<dbReference type="AlphaFoldDB" id="A0A2A6C1F5"/>
<comment type="similarity">
    <text evidence="1">Belongs to the CAND family.</text>
</comment>
<dbReference type="GO" id="GO:0005634">
    <property type="term" value="C:nucleus"/>
    <property type="evidence" value="ECO:0000318"/>
    <property type="project" value="GO_Central"/>
</dbReference>
<evidence type="ECO:0000259" key="6">
    <source>
        <dbReference type="Pfam" id="PF23271"/>
    </source>
</evidence>
<accession>A0A8R1UVP7</accession>
<feature type="region of interest" description="Disordered" evidence="4">
    <location>
        <begin position="385"/>
        <end position="414"/>
    </location>
</feature>
<protein>
    <submittedName>
        <fullName evidence="7">Cand-1</fullName>
    </submittedName>
</protein>
<dbReference type="PANTHER" id="PTHR12696">
    <property type="entry name" value="TIP120"/>
    <property type="match status" value="1"/>
</dbReference>
<accession>A0A2A6C1F5</accession>
<keyword evidence="8" id="KW-1185">Reference proteome</keyword>
<evidence type="ECO:0000256" key="2">
    <source>
        <dbReference type="ARBA" id="ARBA00022737"/>
    </source>
</evidence>
<reference evidence="7" key="2">
    <citation type="submission" date="2022-06" db="UniProtKB">
        <authorList>
            <consortium name="EnsemblMetazoa"/>
        </authorList>
    </citation>
    <scope>IDENTIFICATION</scope>
    <source>
        <strain evidence="7">PS312</strain>
    </source>
</reference>
<feature type="domain" description="Stalled ribosome sensor GCN1-like HEAT repeats region" evidence="6">
    <location>
        <begin position="87"/>
        <end position="190"/>
    </location>
</feature>
<keyword evidence="3" id="KW-0833">Ubl conjugation pathway</keyword>
<dbReference type="InterPro" id="IPR016024">
    <property type="entry name" value="ARM-type_fold"/>
</dbReference>
<dbReference type="InterPro" id="IPR057546">
    <property type="entry name" value="HEAT_GCN1"/>
</dbReference>
<dbReference type="Proteomes" id="UP000005239">
    <property type="component" value="Unassembled WGS sequence"/>
</dbReference>
<dbReference type="OrthoDB" id="6260732at2759"/>
<dbReference type="GO" id="GO:0060625">
    <property type="term" value="P:regulation of protein deneddylation"/>
    <property type="evidence" value="ECO:0007669"/>
    <property type="project" value="EnsemblMetazoa"/>
</dbReference>
<dbReference type="Pfam" id="PF25782">
    <property type="entry name" value="TPR_CAND1"/>
    <property type="match status" value="1"/>
</dbReference>
<feature type="domain" description="TATA-binding protein interacting (TIP20)" evidence="5">
    <location>
        <begin position="1061"/>
        <end position="1211"/>
    </location>
</feature>
<dbReference type="GO" id="GO:0010265">
    <property type="term" value="P:SCF complex assembly"/>
    <property type="evidence" value="ECO:0000318"/>
    <property type="project" value="GO_Central"/>
</dbReference>
<dbReference type="InterPro" id="IPR013932">
    <property type="entry name" value="TATA-bd_TIP120"/>
</dbReference>
<name>A0A2A6C1F5_PRIPA</name>
<dbReference type="InterPro" id="IPR039852">
    <property type="entry name" value="CAND1/CAND2"/>
</dbReference>
<feature type="compositionally biased region" description="Acidic residues" evidence="4">
    <location>
        <begin position="388"/>
        <end position="397"/>
    </location>
</feature>
<gene>
    <name evidence="7" type="primary">WBGene00280363</name>
</gene>
<evidence type="ECO:0000256" key="3">
    <source>
        <dbReference type="ARBA" id="ARBA00022786"/>
    </source>
</evidence>
<evidence type="ECO:0000256" key="1">
    <source>
        <dbReference type="ARBA" id="ARBA00007657"/>
    </source>
</evidence>
<evidence type="ECO:0000313" key="7">
    <source>
        <dbReference type="EnsemblMetazoa" id="PPA41994.1"/>
    </source>
</evidence>
<evidence type="ECO:0000256" key="4">
    <source>
        <dbReference type="SAM" id="MobiDB-lite"/>
    </source>
</evidence>
<dbReference type="Pfam" id="PF23271">
    <property type="entry name" value="HEAT_GCN1"/>
    <property type="match status" value="1"/>
</dbReference>
<dbReference type="GO" id="GO:0016567">
    <property type="term" value="P:protein ubiquitination"/>
    <property type="evidence" value="ECO:0000318"/>
    <property type="project" value="GO_Central"/>
</dbReference>
<organism evidence="7 8">
    <name type="scientific">Pristionchus pacificus</name>
    <name type="common">Parasitic nematode worm</name>
    <dbReference type="NCBI Taxonomy" id="54126"/>
    <lineage>
        <taxon>Eukaryota</taxon>
        <taxon>Metazoa</taxon>
        <taxon>Ecdysozoa</taxon>
        <taxon>Nematoda</taxon>
        <taxon>Chromadorea</taxon>
        <taxon>Rhabditida</taxon>
        <taxon>Rhabditina</taxon>
        <taxon>Diplogasteromorpha</taxon>
        <taxon>Diplogasteroidea</taxon>
        <taxon>Neodiplogasteridae</taxon>
        <taxon>Pristionchus</taxon>
    </lineage>
</organism>
<dbReference type="Pfam" id="PF08623">
    <property type="entry name" value="TIP120"/>
    <property type="match status" value="1"/>
</dbReference>
<evidence type="ECO:0000259" key="5">
    <source>
        <dbReference type="Pfam" id="PF08623"/>
    </source>
</evidence>
<dbReference type="InterPro" id="IPR011989">
    <property type="entry name" value="ARM-like"/>
</dbReference>
<reference evidence="8" key="1">
    <citation type="journal article" date="2008" name="Nat. Genet.">
        <title>The Pristionchus pacificus genome provides a unique perspective on nematode lifestyle and parasitism.</title>
        <authorList>
            <person name="Dieterich C."/>
            <person name="Clifton S.W."/>
            <person name="Schuster L.N."/>
            <person name="Chinwalla A."/>
            <person name="Delehaunty K."/>
            <person name="Dinkelacker I."/>
            <person name="Fulton L."/>
            <person name="Fulton R."/>
            <person name="Godfrey J."/>
            <person name="Minx P."/>
            <person name="Mitreva M."/>
            <person name="Roeseler W."/>
            <person name="Tian H."/>
            <person name="Witte H."/>
            <person name="Yang S.P."/>
            <person name="Wilson R.K."/>
            <person name="Sommer R.J."/>
        </authorList>
    </citation>
    <scope>NUCLEOTIDE SEQUENCE [LARGE SCALE GENOMIC DNA]</scope>
    <source>
        <strain evidence="8">PS312</strain>
    </source>
</reference>
<proteinExistence type="inferred from homology"/>
<dbReference type="EnsemblMetazoa" id="PPA41994.1">
    <property type="protein sequence ID" value="PPA41994.1"/>
    <property type="gene ID" value="WBGene00280363"/>
</dbReference>